<keyword evidence="2" id="KW-1185">Reference proteome</keyword>
<evidence type="ECO:0000313" key="1">
    <source>
        <dbReference type="EMBL" id="CAH0032387.1"/>
    </source>
</evidence>
<proteinExistence type="predicted"/>
<gene>
    <name evidence="1" type="ORF">CRHIZ90672A_00002372</name>
</gene>
<dbReference type="Proteomes" id="UP000696573">
    <property type="component" value="Unassembled WGS sequence"/>
</dbReference>
<evidence type="ECO:0000313" key="2">
    <source>
        <dbReference type="Proteomes" id="UP000696573"/>
    </source>
</evidence>
<comment type="caution">
    <text evidence="1">The sequence shown here is derived from an EMBL/GenBank/DDBJ whole genome shotgun (WGS) entry which is preliminary data.</text>
</comment>
<dbReference type="OrthoDB" id="5101730at2759"/>
<accession>A0A9N9VTV7</accession>
<protein>
    <submittedName>
        <fullName evidence="1">Uncharacterized protein</fullName>
    </submittedName>
</protein>
<dbReference type="AlphaFoldDB" id="A0A9N9VTV7"/>
<dbReference type="EMBL" id="CABFNQ020000744">
    <property type="protein sequence ID" value="CAH0032387.1"/>
    <property type="molecule type" value="Genomic_DNA"/>
</dbReference>
<sequence length="192" mass="21886">MDSSNNNLLVLVPKINNCRKTIERHVADMDVSLQVTARGSAVFNNAIREGVEYKTQLQRAAGFYLLNRDIKKLYPVKGQSYEKDQETAPNAQATYYIPPNVLTCTLALNMGKGQWPVIVLSLMAEAARIHKESAAINFETFKKWRWVYDRLTNAMVLTKAFEMKNSHEEVNTWSSEKQRQFLEAGTQHCLAT</sequence>
<name>A0A9N9VTV7_9HYPO</name>
<reference evidence="1" key="1">
    <citation type="submission" date="2021-10" db="EMBL/GenBank/DDBJ databases">
        <authorList>
            <person name="Piombo E."/>
        </authorList>
    </citation>
    <scope>NUCLEOTIDE SEQUENCE</scope>
</reference>
<organism evidence="1 2">
    <name type="scientific">Clonostachys rhizophaga</name>
    <dbReference type="NCBI Taxonomy" id="160324"/>
    <lineage>
        <taxon>Eukaryota</taxon>
        <taxon>Fungi</taxon>
        <taxon>Dikarya</taxon>
        <taxon>Ascomycota</taxon>
        <taxon>Pezizomycotina</taxon>
        <taxon>Sordariomycetes</taxon>
        <taxon>Hypocreomycetidae</taxon>
        <taxon>Hypocreales</taxon>
        <taxon>Bionectriaceae</taxon>
        <taxon>Clonostachys</taxon>
    </lineage>
</organism>